<dbReference type="Proteomes" id="UP000016926">
    <property type="component" value="Unassembled WGS sequence"/>
</dbReference>
<evidence type="ECO:0000256" key="2">
    <source>
        <dbReference type="ARBA" id="ARBA00022857"/>
    </source>
</evidence>
<accession>M7WJK9</accession>
<dbReference type="AlphaFoldDB" id="M7WJK9"/>
<evidence type="ECO:0000313" key="5">
    <source>
        <dbReference type="Proteomes" id="UP000016926"/>
    </source>
</evidence>
<evidence type="ECO:0000313" key="4">
    <source>
        <dbReference type="EMBL" id="EMS18201.1"/>
    </source>
</evidence>
<dbReference type="GeneID" id="27370586"/>
<dbReference type="Gene3D" id="3.40.50.720">
    <property type="entry name" value="NAD(P)-binding Rossmann-like Domain"/>
    <property type="match status" value="1"/>
</dbReference>
<dbReference type="EMBL" id="KB722685">
    <property type="protein sequence ID" value="EMS18201.1"/>
    <property type="molecule type" value="Genomic_DNA"/>
</dbReference>
<gene>
    <name evidence="4" type="ORF">RHTO_06573</name>
</gene>
<dbReference type="HOGENOM" id="CLU_007383_8_4_1"/>
<sequence>MPAYSPMRSVGATGKQGSAIKLKDQGVEVVRENLADEQSLGEALVGVRSAFLDTHSSTSERPTSRRRRRRPATANLVFLVFSSVTDATPMIGISHIDSEVRIEEGLRESGIEWKVVAPVLFMDNFPKRNGLMRSLALGFFRAVFGSRQLQLVSTGDIGYLAATMLSDPSTYFNRRLNLASDALSTSDIQAIYSRIFNQPVWSTWMPGFVLFLDLDAFRRQKKTRSPRLPVFRPPE</sequence>
<reference evidence="4 5" key="1">
    <citation type="journal article" date="2012" name="Nat. Commun.">
        <title>A multi-omic map of the lipid-producing yeast Rhodosporidium toruloides.</title>
        <authorList>
            <person name="Zhu Z."/>
            <person name="Zhang S."/>
            <person name="Liu H."/>
            <person name="Shen H."/>
            <person name="Lin X."/>
            <person name="Yang F."/>
            <person name="Zhou Y.J."/>
            <person name="Jin G."/>
            <person name="Ye M."/>
            <person name="Zou H."/>
            <person name="Zou H."/>
            <person name="Zhao Z.K."/>
        </authorList>
    </citation>
    <scope>NUCLEOTIDE SEQUENCE [LARGE SCALE GENOMIC DNA]</scope>
    <source>
        <strain evidence="4 5">NP11</strain>
    </source>
</reference>
<protein>
    <submittedName>
        <fullName evidence="4">NmrA-like domain containing protein</fullName>
    </submittedName>
</protein>
<organism evidence="4 5">
    <name type="scientific">Rhodotorula toruloides (strain NP11)</name>
    <name type="common">Yeast</name>
    <name type="synonym">Rhodosporidium toruloides</name>
    <dbReference type="NCBI Taxonomy" id="1130832"/>
    <lineage>
        <taxon>Eukaryota</taxon>
        <taxon>Fungi</taxon>
        <taxon>Dikarya</taxon>
        <taxon>Basidiomycota</taxon>
        <taxon>Pucciniomycotina</taxon>
        <taxon>Microbotryomycetes</taxon>
        <taxon>Sporidiobolales</taxon>
        <taxon>Sporidiobolaceae</taxon>
        <taxon>Rhodotorula</taxon>
    </lineage>
</organism>
<dbReference type="InterPro" id="IPR008030">
    <property type="entry name" value="NmrA-like"/>
</dbReference>
<dbReference type="eggNOG" id="ENOG502S0JD">
    <property type="taxonomic scope" value="Eukaryota"/>
</dbReference>
<dbReference type="Gene3D" id="3.90.25.10">
    <property type="entry name" value="UDP-galactose 4-epimerase, domain 1"/>
    <property type="match status" value="1"/>
</dbReference>
<dbReference type="Pfam" id="PF05368">
    <property type="entry name" value="NmrA"/>
    <property type="match status" value="1"/>
</dbReference>
<comment type="similarity">
    <text evidence="1">Belongs to the NmrA-type oxidoreductase family.</text>
</comment>
<dbReference type="RefSeq" id="XP_016269320.1">
    <property type="nucleotide sequence ID" value="XM_016420234.1"/>
</dbReference>
<feature type="domain" description="NmrA-like" evidence="3">
    <location>
        <begin position="19"/>
        <end position="210"/>
    </location>
</feature>
<proteinExistence type="inferred from homology"/>
<name>M7WJK9_RHOT1</name>
<dbReference type="PANTHER" id="PTHR42748:SF32">
    <property type="entry name" value="NMRA-LIKE DOMAIN-CONTAINING PROTEIN"/>
    <property type="match status" value="1"/>
</dbReference>
<dbReference type="SUPFAM" id="SSF51735">
    <property type="entry name" value="NAD(P)-binding Rossmann-fold domains"/>
    <property type="match status" value="1"/>
</dbReference>
<dbReference type="PANTHER" id="PTHR42748">
    <property type="entry name" value="NITROGEN METABOLITE REPRESSION PROTEIN NMRA FAMILY MEMBER"/>
    <property type="match status" value="1"/>
</dbReference>
<dbReference type="InterPro" id="IPR051164">
    <property type="entry name" value="NmrA-like_oxidored"/>
</dbReference>
<evidence type="ECO:0000259" key="3">
    <source>
        <dbReference type="Pfam" id="PF05368"/>
    </source>
</evidence>
<dbReference type="InterPro" id="IPR036291">
    <property type="entry name" value="NAD(P)-bd_dom_sf"/>
</dbReference>
<evidence type="ECO:0000256" key="1">
    <source>
        <dbReference type="ARBA" id="ARBA00006328"/>
    </source>
</evidence>
<keyword evidence="5" id="KW-1185">Reference proteome</keyword>
<keyword evidence="2" id="KW-0521">NADP</keyword>